<accession>A0A8T9B0X0</accession>
<comment type="caution">
    <text evidence="2">The sequence shown here is derived from an EMBL/GenBank/DDBJ whole genome shotgun (WGS) entry which is preliminary data.</text>
</comment>
<protein>
    <submittedName>
        <fullName evidence="2">Uncharacterized protein</fullName>
    </submittedName>
</protein>
<reference evidence="2 3" key="1">
    <citation type="submission" date="2018-05" db="EMBL/GenBank/DDBJ databases">
        <title>Whole genome sequencing for identification of molecular markers to develop diagnostic detection tools for the regulated plant pathogen Lachnellula willkommii.</title>
        <authorList>
            <person name="Giroux E."/>
            <person name="Bilodeau G."/>
        </authorList>
    </citation>
    <scope>NUCLEOTIDE SEQUENCE [LARGE SCALE GENOMIC DNA]</scope>
    <source>
        <strain evidence="2 3">CBS 203.66</strain>
    </source>
</reference>
<sequence length="160" mass="17465">MLISAASAKPAAIIKAKAEDSLAEVVGKNAKELPEAQPAAQHPLRDVIENMKEGILGRPEERTDGTRGLDLKSETGKSEPHRPRFPISIRRPNQHMGNTDAFVDNFAVFGKPFEKPFETTGCDNLHRRTTLGDGAEKSRDEVPGLKEVLADIRDIPACTV</sequence>
<evidence type="ECO:0000313" key="3">
    <source>
        <dbReference type="Proteomes" id="UP000469559"/>
    </source>
</evidence>
<organism evidence="2 3">
    <name type="scientific">Lachnellula arida</name>
    <dbReference type="NCBI Taxonomy" id="1316785"/>
    <lineage>
        <taxon>Eukaryota</taxon>
        <taxon>Fungi</taxon>
        <taxon>Dikarya</taxon>
        <taxon>Ascomycota</taxon>
        <taxon>Pezizomycotina</taxon>
        <taxon>Leotiomycetes</taxon>
        <taxon>Helotiales</taxon>
        <taxon>Lachnaceae</taxon>
        <taxon>Lachnellula</taxon>
    </lineage>
</organism>
<dbReference type="EMBL" id="QGMF01000900">
    <property type="protein sequence ID" value="TVY13630.1"/>
    <property type="molecule type" value="Genomic_DNA"/>
</dbReference>
<keyword evidence="3" id="KW-1185">Reference proteome</keyword>
<feature type="compositionally biased region" description="Basic and acidic residues" evidence="1">
    <location>
        <begin position="58"/>
        <end position="82"/>
    </location>
</feature>
<feature type="region of interest" description="Disordered" evidence="1">
    <location>
        <begin position="53"/>
        <end position="93"/>
    </location>
</feature>
<dbReference type="AlphaFoldDB" id="A0A8T9B0X0"/>
<proteinExistence type="predicted"/>
<evidence type="ECO:0000256" key="1">
    <source>
        <dbReference type="SAM" id="MobiDB-lite"/>
    </source>
</evidence>
<gene>
    <name evidence="2" type="ORF">LARI1_G008733</name>
</gene>
<evidence type="ECO:0000313" key="2">
    <source>
        <dbReference type="EMBL" id="TVY13630.1"/>
    </source>
</evidence>
<dbReference type="OrthoDB" id="1658288at2759"/>
<dbReference type="Proteomes" id="UP000469559">
    <property type="component" value="Unassembled WGS sequence"/>
</dbReference>
<name>A0A8T9B0X0_9HELO</name>